<keyword evidence="5 6" id="KW-0472">Membrane</keyword>
<dbReference type="AlphaFoldDB" id="X1PQE4"/>
<dbReference type="PANTHER" id="PTHR32196:SF69">
    <property type="entry name" value="BRANCHED-CHAIN AMINO ACID TRANSPORT SYSTEM, PERMEASE PROTEIN"/>
    <property type="match status" value="1"/>
</dbReference>
<name>X1PQE4_9ZZZZ</name>
<dbReference type="Pfam" id="PF02653">
    <property type="entry name" value="BPD_transp_2"/>
    <property type="match status" value="1"/>
</dbReference>
<evidence type="ECO:0000256" key="6">
    <source>
        <dbReference type="SAM" id="Phobius"/>
    </source>
</evidence>
<dbReference type="CDD" id="cd06574">
    <property type="entry name" value="TM_PBP1_branched-chain-AA_like"/>
    <property type="match status" value="1"/>
</dbReference>
<feature type="transmembrane region" description="Helical" evidence="6">
    <location>
        <begin position="135"/>
        <end position="156"/>
    </location>
</feature>
<dbReference type="GO" id="GO:0005886">
    <property type="term" value="C:plasma membrane"/>
    <property type="evidence" value="ECO:0007669"/>
    <property type="project" value="UniProtKB-SubCell"/>
</dbReference>
<dbReference type="InterPro" id="IPR001851">
    <property type="entry name" value="ABC_transp_permease"/>
</dbReference>
<protein>
    <recommendedName>
        <fullName evidence="8">ABC transporter permease</fullName>
    </recommendedName>
</protein>
<dbReference type="EMBL" id="BARV01026470">
    <property type="protein sequence ID" value="GAI41305.1"/>
    <property type="molecule type" value="Genomic_DNA"/>
</dbReference>
<feature type="transmembrane region" description="Helical" evidence="6">
    <location>
        <begin position="191"/>
        <end position="213"/>
    </location>
</feature>
<evidence type="ECO:0000256" key="4">
    <source>
        <dbReference type="ARBA" id="ARBA00022989"/>
    </source>
</evidence>
<keyword evidence="2" id="KW-1003">Cell membrane</keyword>
<organism evidence="7">
    <name type="scientific">marine sediment metagenome</name>
    <dbReference type="NCBI Taxonomy" id="412755"/>
    <lineage>
        <taxon>unclassified sequences</taxon>
        <taxon>metagenomes</taxon>
        <taxon>ecological metagenomes</taxon>
    </lineage>
</organism>
<evidence type="ECO:0000256" key="3">
    <source>
        <dbReference type="ARBA" id="ARBA00022692"/>
    </source>
</evidence>
<feature type="transmembrane region" description="Helical" evidence="6">
    <location>
        <begin position="12"/>
        <end position="30"/>
    </location>
</feature>
<feature type="non-terminal residue" evidence="7">
    <location>
        <position position="1"/>
    </location>
</feature>
<keyword evidence="4 6" id="KW-1133">Transmembrane helix</keyword>
<feature type="transmembrane region" description="Helical" evidence="6">
    <location>
        <begin position="84"/>
        <end position="106"/>
    </location>
</feature>
<keyword evidence="3 6" id="KW-0812">Transmembrane</keyword>
<feature type="transmembrane region" description="Helical" evidence="6">
    <location>
        <begin position="162"/>
        <end position="179"/>
    </location>
</feature>
<accession>X1PQE4</accession>
<proteinExistence type="predicted"/>
<evidence type="ECO:0000256" key="1">
    <source>
        <dbReference type="ARBA" id="ARBA00004651"/>
    </source>
</evidence>
<evidence type="ECO:0000256" key="2">
    <source>
        <dbReference type="ARBA" id="ARBA00022475"/>
    </source>
</evidence>
<evidence type="ECO:0008006" key="8">
    <source>
        <dbReference type="Google" id="ProtNLM"/>
    </source>
</evidence>
<dbReference type="PANTHER" id="PTHR32196">
    <property type="entry name" value="ABC TRANSPORTER PERMEASE PROTEIN YPHD-RELATED-RELATED"/>
    <property type="match status" value="1"/>
</dbReference>
<comment type="caution">
    <text evidence="7">The sequence shown here is derived from an EMBL/GenBank/DDBJ whole genome shotgun (WGS) entry which is preliminary data.</text>
</comment>
<gene>
    <name evidence="7" type="ORF">S06H3_42763</name>
</gene>
<feature type="transmembrane region" description="Helical" evidence="6">
    <location>
        <begin position="37"/>
        <end position="55"/>
    </location>
</feature>
<sequence length="251" mass="26348">PFVNGVHPFPATLAAFGVGLCAGLVTGLLNTKLRLPALLAGILMMVGLYSINLRIMGGANVSLLRQVTAFDKVAEFLGLSHGSIVVSITVALVIAVIVFLILNWFLRTELGLALRATGDNEQMVRSLGVDTDKNILMGCAIANGLVGLAGAVVAQGQGFADAGMGIGMIVMGLASVIIGEALFRPRGVARLLVAVVGGAFCYRLFITVALRLGMAPGDLKLITAVLVVIALAIPFIRKKLRHEWIPPAVRW</sequence>
<reference evidence="7" key="1">
    <citation type="journal article" date="2014" name="Front. Microbiol.">
        <title>High frequency of phylogenetically diverse reductive dehalogenase-homologous genes in deep subseafloor sedimentary metagenomes.</title>
        <authorList>
            <person name="Kawai M."/>
            <person name="Futagami T."/>
            <person name="Toyoda A."/>
            <person name="Takaki Y."/>
            <person name="Nishi S."/>
            <person name="Hori S."/>
            <person name="Arai W."/>
            <person name="Tsubouchi T."/>
            <person name="Morono Y."/>
            <person name="Uchiyama I."/>
            <person name="Ito T."/>
            <person name="Fujiyama A."/>
            <person name="Inagaki F."/>
            <person name="Takami H."/>
        </authorList>
    </citation>
    <scope>NUCLEOTIDE SEQUENCE</scope>
    <source>
        <strain evidence="7">Expedition CK06-06</strain>
    </source>
</reference>
<evidence type="ECO:0000256" key="5">
    <source>
        <dbReference type="ARBA" id="ARBA00023136"/>
    </source>
</evidence>
<dbReference type="GO" id="GO:0022857">
    <property type="term" value="F:transmembrane transporter activity"/>
    <property type="evidence" value="ECO:0007669"/>
    <property type="project" value="InterPro"/>
</dbReference>
<evidence type="ECO:0000313" key="7">
    <source>
        <dbReference type="EMBL" id="GAI41305.1"/>
    </source>
</evidence>
<comment type="subcellular location">
    <subcellularLocation>
        <location evidence="1">Cell membrane</location>
        <topology evidence="1">Multi-pass membrane protein</topology>
    </subcellularLocation>
</comment>
<feature type="transmembrane region" description="Helical" evidence="6">
    <location>
        <begin position="219"/>
        <end position="236"/>
    </location>
</feature>